<dbReference type="PROSITE" id="PS50024">
    <property type="entry name" value="SEA"/>
    <property type="match status" value="1"/>
</dbReference>
<dbReference type="SMART" id="SM00060">
    <property type="entry name" value="FN3"/>
    <property type="match status" value="1"/>
</dbReference>
<proteinExistence type="predicted"/>
<dbReference type="EMBL" id="MU827315">
    <property type="protein sequence ID" value="KAJ7358769.1"/>
    <property type="molecule type" value="Genomic_DNA"/>
</dbReference>
<evidence type="ECO:0008006" key="5">
    <source>
        <dbReference type="Google" id="ProtNLM"/>
    </source>
</evidence>
<dbReference type="InterPro" id="IPR036116">
    <property type="entry name" value="FN3_sf"/>
</dbReference>
<keyword evidence="4" id="KW-1185">Reference proteome</keyword>
<evidence type="ECO:0000259" key="1">
    <source>
        <dbReference type="PROSITE" id="PS50024"/>
    </source>
</evidence>
<evidence type="ECO:0000313" key="3">
    <source>
        <dbReference type="EMBL" id="KAJ7358769.1"/>
    </source>
</evidence>
<comment type="caution">
    <text evidence="3">The sequence shown here is derived from an EMBL/GenBank/DDBJ whole genome shotgun (WGS) entry which is preliminary data.</text>
</comment>
<feature type="domain" description="SEA" evidence="1">
    <location>
        <begin position="15"/>
        <end position="142"/>
    </location>
</feature>
<accession>A0A9X0CLD0</accession>
<gene>
    <name evidence="3" type="ORF">OS493_021546</name>
</gene>
<feature type="domain" description="Fibronectin type-III" evidence="2">
    <location>
        <begin position="131"/>
        <end position="223"/>
    </location>
</feature>
<evidence type="ECO:0000259" key="2">
    <source>
        <dbReference type="PROSITE" id="PS50853"/>
    </source>
</evidence>
<protein>
    <recommendedName>
        <fullName evidence="5">Fibronectin type-III domain-containing protein</fullName>
    </recommendedName>
</protein>
<organism evidence="3 4">
    <name type="scientific">Desmophyllum pertusum</name>
    <dbReference type="NCBI Taxonomy" id="174260"/>
    <lineage>
        <taxon>Eukaryota</taxon>
        <taxon>Metazoa</taxon>
        <taxon>Cnidaria</taxon>
        <taxon>Anthozoa</taxon>
        <taxon>Hexacorallia</taxon>
        <taxon>Scleractinia</taxon>
        <taxon>Caryophylliina</taxon>
        <taxon>Caryophylliidae</taxon>
        <taxon>Desmophyllum</taxon>
    </lineage>
</organism>
<dbReference type="InterPro" id="IPR000082">
    <property type="entry name" value="SEA_dom"/>
</dbReference>
<dbReference type="InterPro" id="IPR003961">
    <property type="entry name" value="FN3_dom"/>
</dbReference>
<dbReference type="Pfam" id="PF01390">
    <property type="entry name" value="SEA"/>
    <property type="match status" value="1"/>
</dbReference>
<dbReference type="SUPFAM" id="SSF82671">
    <property type="entry name" value="SEA domain"/>
    <property type="match status" value="1"/>
</dbReference>
<evidence type="ECO:0000313" key="4">
    <source>
        <dbReference type="Proteomes" id="UP001163046"/>
    </source>
</evidence>
<reference evidence="3" key="1">
    <citation type="submission" date="2023-01" db="EMBL/GenBank/DDBJ databases">
        <title>Genome assembly of the deep-sea coral Lophelia pertusa.</title>
        <authorList>
            <person name="Herrera S."/>
            <person name="Cordes E."/>
        </authorList>
    </citation>
    <scope>NUCLEOTIDE SEQUENCE</scope>
    <source>
        <strain evidence="3">USNM1676648</strain>
        <tissue evidence="3">Polyp</tissue>
    </source>
</reference>
<dbReference type="InterPro" id="IPR013783">
    <property type="entry name" value="Ig-like_fold"/>
</dbReference>
<dbReference type="CDD" id="cd00063">
    <property type="entry name" value="FN3"/>
    <property type="match status" value="1"/>
</dbReference>
<dbReference type="Proteomes" id="UP001163046">
    <property type="component" value="Unassembled WGS sequence"/>
</dbReference>
<dbReference type="InterPro" id="IPR036364">
    <property type="entry name" value="SEA_dom_sf"/>
</dbReference>
<dbReference type="OrthoDB" id="428111at2759"/>
<sequence length="230" mass="26547">MGKEEGSVNVTVREDLVEVDAAITIEDEIFDEDLENKTSTRYLSMEKQVQQELTALFKDMEGFEKVIILGFVNGSVKVRFRVVVKVDKPENKEPVLIANKVGKTLRVSVENGQIGSLKVKKTVELRERPPPPVNVQSADIKQTEAVIKWSHPELYKMYAISSYSLQFRKFGTDKWKQYITTRGENHRLTNLDPDTAYSVRLKSENQFGKENPVVVESYELRKREVERNWH</sequence>
<dbReference type="SUPFAM" id="SSF49265">
    <property type="entry name" value="Fibronectin type III"/>
    <property type="match status" value="1"/>
</dbReference>
<dbReference type="Gene3D" id="2.60.40.10">
    <property type="entry name" value="Immunoglobulins"/>
    <property type="match status" value="1"/>
</dbReference>
<name>A0A9X0CLD0_9CNID</name>
<dbReference type="AlphaFoldDB" id="A0A9X0CLD0"/>
<dbReference type="PROSITE" id="PS50853">
    <property type="entry name" value="FN3"/>
    <property type="match status" value="1"/>
</dbReference>
<dbReference type="Pfam" id="PF00041">
    <property type="entry name" value="fn3"/>
    <property type="match status" value="1"/>
</dbReference>
<dbReference type="Gene3D" id="3.30.70.960">
    <property type="entry name" value="SEA domain"/>
    <property type="match status" value="1"/>
</dbReference>